<name>A0AA38PN24_9AGAR</name>
<protein>
    <submittedName>
        <fullName evidence="2">Uncharacterized protein</fullName>
    </submittedName>
</protein>
<evidence type="ECO:0000313" key="3">
    <source>
        <dbReference type="Proteomes" id="UP001163850"/>
    </source>
</evidence>
<feature type="region of interest" description="Disordered" evidence="1">
    <location>
        <begin position="51"/>
        <end position="96"/>
    </location>
</feature>
<comment type="caution">
    <text evidence="2">The sequence shown here is derived from an EMBL/GenBank/DDBJ whole genome shotgun (WGS) entry which is preliminary data.</text>
</comment>
<gene>
    <name evidence="2" type="ORF">F5890DRAFT_75526</name>
</gene>
<organism evidence="2 3">
    <name type="scientific">Lentinula detonsa</name>
    <dbReference type="NCBI Taxonomy" id="2804962"/>
    <lineage>
        <taxon>Eukaryota</taxon>
        <taxon>Fungi</taxon>
        <taxon>Dikarya</taxon>
        <taxon>Basidiomycota</taxon>
        <taxon>Agaricomycotina</taxon>
        <taxon>Agaricomycetes</taxon>
        <taxon>Agaricomycetidae</taxon>
        <taxon>Agaricales</taxon>
        <taxon>Marasmiineae</taxon>
        <taxon>Omphalotaceae</taxon>
        <taxon>Lentinula</taxon>
    </lineage>
</organism>
<evidence type="ECO:0000313" key="2">
    <source>
        <dbReference type="EMBL" id="KAJ3978587.1"/>
    </source>
</evidence>
<proteinExistence type="predicted"/>
<dbReference type="AlphaFoldDB" id="A0AA38PN24"/>
<sequence length="327" mass="36565">MSHWKAMSPSQKQEVERMLQLLCTVPPGYDQSPNMSSEGIYEFPVLYSDAGNTSTTESKRGKRKARPSEQEELELSADLMPHEGSTSRAKRTSDDASRLKANVVVVDADKLKSPKKQRRSIRLPETDMSMIEPVNTKGSPQPSRNDENEGYIPRIMYSLSLLLAPELLCLASQPLVRGGVYPISSLSSRTSNSFTFAGTSPIFSPLSPFGRAVQTTITGNISQVSHARITVYNALDRMSLQQQELGSGPEMNIVIQEEWADYIVELEGREWLFELSDSANTTTKKDKPASSRDKIRKMVLTRTHSLLRLWQAHRRTVLLCPSCKSDI</sequence>
<dbReference type="EMBL" id="MU802972">
    <property type="protein sequence ID" value="KAJ3978587.1"/>
    <property type="molecule type" value="Genomic_DNA"/>
</dbReference>
<dbReference type="Proteomes" id="UP001163850">
    <property type="component" value="Unassembled WGS sequence"/>
</dbReference>
<evidence type="ECO:0000256" key="1">
    <source>
        <dbReference type="SAM" id="MobiDB-lite"/>
    </source>
</evidence>
<accession>A0AA38PN24</accession>
<reference evidence="2" key="1">
    <citation type="submission" date="2022-08" db="EMBL/GenBank/DDBJ databases">
        <authorList>
            <consortium name="DOE Joint Genome Institute"/>
            <person name="Min B."/>
            <person name="Riley R."/>
            <person name="Sierra-Patev S."/>
            <person name="Naranjo-Ortiz M."/>
            <person name="Looney B."/>
            <person name="Konkel Z."/>
            <person name="Slot J.C."/>
            <person name="Sakamoto Y."/>
            <person name="Steenwyk J.L."/>
            <person name="Rokas A."/>
            <person name="Carro J."/>
            <person name="Camarero S."/>
            <person name="Ferreira P."/>
            <person name="Molpeceres G."/>
            <person name="Ruiz-Duenas F.J."/>
            <person name="Serrano A."/>
            <person name="Henrissat B."/>
            <person name="Drula E."/>
            <person name="Hughes K.W."/>
            <person name="Mata J.L."/>
            <person name="Ishikawa N.K."/>
            <person name="Vargas-Isla R."/>
            <person name="Ushijima S."/>
            <person name="Smith C.A."/>
            <person name="Ahrendt S."/>
            <person name="Andreopoulos W."/>
            <person name="He G."/>
            <person name="Labutti K."/>
            <person name="Lipzen A."/>
            <person name="Ng V."/>
            <person name="Sandor L."/>
            <person name="Barry K."/>
            <person name="Martinez A.T."/>
            <person name="Xiao Y."/>
            <person name="Gibbons J.G."/>
            <person name="Terashima K."/>
            <person name="Hibbett D.S."/>
            <person name="Grigoriev I.V."/>
        </authorList>
    </citation>
    <scope>NUCLEOTIDE SEQUENCE</scope>
    <source>
        <strain evidence="2">TFB7829</strain>
    </source>
</reference>